<dbReference type="AlphaFoldDB" id="A0AAV7HCV0"/>
<comment type="caution">
    <text evidence="1">The sequence shown here is derived from an EMBL/GenBank/DDBJ whole genome shotgun (WGS) entry which is preliminary data.</text>
</comment>
<dbReference type="PANTHER" id="PTHR33972">
    <property type="entry name" value="EXPRESSED PROTEIN"/>
    <property type="match status" value="1"/>
</dbReference>
<organism evidence="1 2">
    <name type="scientific">Dendrobium chrysotoxum</name>
    <name type="common">Orchid</name>
    <dbReference type="NCBI Taxonomy" id="161865"/>
    <lineage>
        <taxon>Eukaryota</taxon>
        <taxon>Viridiplantae</taxon>
        <taxon>Streptophyta</taxon>
        <taxon>Embryophyta</taxon>
        <taxon>Tracheophyta</taxon>
        <taxon>Spermatophyta</taxon>
        <taxon>Magnoliopsida</taxon>
        <taxon>Liliopsida</taxon>
        <taxon>Asparagales</taxon>
        <taxon>Orchidaceae</taxon>
        <taxon>Epidendroideae</taxon>
        <taxon>Malaxideae</taxon>
        <taxon>Dendrobiinae</taxon>
        <taxon>Dendrobium</taxon>
    </lineage>
</organism>
<sequence length="185" mass="20272">MLSNPYPSPISFCQPMARFISQTLVRDSETLVRDVAFPGIRYGIITRSTPSQLVSVRLRSCRPKARQQLALDLGGGSDASTVEVEVLTLKRLEDAIQSFVIKKAAPGWLPFAPGASYWAPPVSQGLSEVDIFERPENPLTKEEKLSRTTACGWPSSSYFVDGVIPVHSTMISTPKVTATQSDDEE</sequence>
<reference evidence="1 2" key="1">
    <citation type="journal article" date="2021" name="Hortic Res">
        <title>Chromosome-scale assembly of the Dendrobium chrysotoxum genome enhances the understanding of orchid evolution.</title>
        <authorList>
            <person name="Zhang Y."/>
            <person name="Zhang G.Q."/>
            <person name="Zhang D."/>
            <person name="Liu X.D."/>
            <person name="Xu X.Y."/>
            <person name="Sun W.H."/>
            <person name="Yu X."/>
            <person name="Zhu X."/>
            <person name="Wang Z.W."/>
            <person name="Zhao X."/>
            <person name="Zhong W.Y."/>
            <person name="Chen H."/>
            <person name="Yin W.L."/>
            <person name="Huang T."/>
            <person name="Niu S.C."/>
            <person name="Liu Z.J."/>
        </authorList>
    </citation>
    <scope>NUCLEOTIDE SEQUENCE [LARGE SCALE GENOMIC DNA]</scope>
    <source>
        <strain evidence="1">Lindl</strain>
    </source>
</reference>
<dbReference type="Proteomes" id="UP000775213">
    <property type="component" value="Unassembled WGS sequence"/>
</dbReference>
<proteinExistence type="predicted"/>
<evidence type="ECO:0000313" key="2">
    <source>
        <dbReference type="Proteomes" id="UP000775213"/>
    </source>
</evidence>
<evidence type="ECO:0000313" key="1">
    <source>
        <dbReference type="EMBL" id="KAH0465879.1"/>
    </source>
</evidence>
<keyword evidence="2" id="KW-1185">Reference proteome</keyword>
<protein>
    <submittedName>
        <fullName evidence="1">Uncharacterized protein</fullName>
    </submittedName>
</protein>
<accession>A0AAV7HCV0</accession>
<dbReference type="EMBL" id="JAGFBR010000006">
    <property type="protein sequence ID" value="KAH0465879.1"/>
    <property type="molecule type" value="Genomic_DNA"/>
</dbReference>
<dbReference type="PANTHER" id="PTHR33972:SF2">
    <property type="entry name" value="OS04G0606700 PROTEIN"/>
    <property type="match status" value="1"/>
</dbReference>
<gene>
    <name evidence="1" type="ORF">IEQ34_005982</name>
</gene>
<name>A0AAV7HCV0_DENCH</name>